<reference evidence="1 2" key="1">
    <citation type="submission" date="2020-04" db="EMBL/GenBank/DDBJ databases">
        <title>MicrobeNet Type strains.</title>
        <authorList>
            <person name="Nicholson A.C."/>
        </authorList>
    </citation>
    <scope>NUCLEOTIDE SEQUENCE [LARGE SCALE GENOMIC DNA]</scope>
    <source>
        <strain evidence="1 2">DSM 22768</strain>
    </source>
</reference>
<gene>
    <name evidence="1" type="ORF">HHO37_05170</name>
</gene>
<accession>A0A7X9LDZ7</accession>
<organism evidence="1 2">
    <name type="scientific">Streptococcus ratti</name>
    <dbReference type="NCBI Taxonomy" id="1341"/>
    <lineage>
        <taxon>Bacteria</taxon>
        <taxon>Bacillati</taxon>
        <taxon>Bacillota</taxon>
        <taxon>Bacilli</taxon>
        <taxon>Lactobacillales</taxon>
        <taxon>Streptococcaceae</taxon>
        <taxon>Streptococcus</taxon>
    </lineage>
</organism>
<comment type="caution">
    <text evidence="1">The sequence shown here is derived from an EMBL/GenBank/DDBJ whole genome shotgun (WGS) entry which is preliminary data.</text>
</comment>
<proteinExistence type="predicted"/>
<dbReference type="RefSeq" id="WP_193523432.1">
    <property type="nucleotide sequence ID" value="NZ_JABASA010000008.1"/>
</dbReference>
<dbReference type="SUPFAM" id="SSF51445">
    <property type="entry name" value="(Trans)glycosidases"/>
    <property type="match status" value="1"/>
</dbReference>
<dbReference type="InterPro" id="IPR017853">
    <property type="entry name" value="GH"/>
</dbReference>
<dbReference type="Proteomes" id="UP000532121">
    <property type="component" value="Unassembled WGS sequence"/>
</dbReference>
<sequence>MKRKSQMILIGLLCLSIFVFIGLCVNKVRPRETTLKKDEQIYGVTIDDSWYDTTKTADIVSALKAMPVKPTARIVMSKDTSPKDYVRLFKKIHRVAYVMACPVDSYEMRQYKDVKSYQKRFTDSYRYLSDYTDIWEIGNEVNGSDWIKQKNALVVSKLKAAYQSISSAGGKTALTFYYENPKYDHDMLAWIKKNIPVRLRSKLDYSFISYYEDDNEDYQPDWQVVFSRLQNLFPNSNVGMGECGNTAANATKNSKGAMAKRYYTMPKYTKHYVGGYFWWEWVQDCVPHENNSIYNAINKSLQH</sequence>
<name>A0A7X9LDZ7_STRRT</name>
<dbReference type="AlphaFoldDB" id="A0A7X9LDZ7"/>
<evidence type="ECO:0000313" key="2">
    <source>
        <dbReference type="Proteomes" id="UP000532121"/>
    </source>
</evidence>
<protein>
    <submittedName>
        <fullName evidence="1">Uncharacterized protein</fullName>
    </submittedName>
</protein>
<evidence type="ECO:0000313" key="1">
    <source>
        <dbReference type="EMBL" id="NMD49072.1"/>
    </source>
</evidence>
<dbReference type="EMBL" id="JABASA010000008">
    <property type="protein sequence ID" value="NMD49072.1"/>
    <property type="molecule type" value="Genomic_DNA"/>
</dbReference>